<dbReference type="AlphaFoldDB" id="A0A7J6FYI5"/>
<dbReference type="InterPro" id="IPR011990">
    <property type="entry name" value="TPR-like_helical_dom_sf"/>
</dbReference>
<feature type="repeat" description="PPR" evidence="2">
    <location>
        <begin position="108"/>
        <end position="142"/>
    </location>
</feature>
<sequence>MVEGASFPTQLVYPNYVNKKITTVQLNQSPSLAHFGSGDNAREDYSYLEFNLIWNLRRSLGKMEEARELFGRIPEPDTVSYNTMLVCYLHNSGVESAMEFFNKMPFRDSASWNTMISGYVEFGDLDSAIEFFELAPVKSVVAWTAMVTGYMKFGKIELAEKMFHHMPVKNVVSWNTMISGMLKNGRAEESFEAFFGAMIQSGIKVEFIDFEQWDYGVELKPEHYTCMVDLLGRAGRLIEAVDLIKKMPFKPHLAIFGTLLGACRIHKNLELAEYAAKNLLSLDPSSAAGYVPTR</sequence>
<protein>
    <recommendedName>
        <fullName evidence="5">Pentatricopeptide repeat-containing protein</fullName>
    </recommendedName>
</protein>
<evidence type="ECO:0008006" key="5">
    <source>
        <dbReference type="Google" id="ProtNLM"/>
    </source>
</evidence>
<evidence type="ECO:0000313" key="3">
    <source>
        <dbReference type="EMBL" id="KAF4374779.1"/>
    </source>
</evidence>
<feature type="repeat" description="PPR" evidence="2">
    <location>
        <begin position="77"/>
        <end position="107"/>
    </location>
</feature>
<dbReference type="GO" id="GO:0003723">
    <property type="term" value="F:RNA binding"/>
    <property type="evidence" value="ECO:0007669"/>
    <property type="project" value="InterPro"/>
</dbReference>
<evidence type="ECO:0000313" key="4">
    <source>
        <dbReference type="Proteomes" id="UP000525078"/>
    </source>
</evidence>
<accession>A0A7J6FYI5</accession>
<dbReference type="EMBL" id="JAATIP010000094">
    <property type="protein sequence ID" value="KAF4374779.1"/>
    <property type="molecule type" value="Genomic_DNA"/>
</dbReference>
<name>A0A7J6FYI5_CANSA</name>
<keyword evidence="1" id="KW-0677">Repeat</keyword>
<organism evidence="3 4">
    <name type="scientific">Cannabis sativa</name>
    <name type="common">Hemp</name>
    <name type="synonym">Marijuana</name>
    <dbReference type="NCBI Taxonomy" id="3483"/>
    <lineage>
        <taxon>Eukaryota</taxon>
        <taxon>Viridiplantae</taxon>
        <taxon>Streptophyta</taxon>
        <taxon>Embryophyta</taxon>
        <taxon>Tracheophyta</taxon>
        <taxon>Spermatophyta</taxon>
        <taxon>Magnoliopsida</taxon>
        <taxon>eudicotyledons</taxon>
        <taxon>Gunneridae</taxon>
        <taxon>Pentapetalae</taxon>
        <taxon>rosids</taxon>
        <taxon>fabids</taxon>
        <taxon>Rosales</taxon>
        <taxon>Cannabaceae</taxon>
        <taxon>Cannabis</taxon>
    </lineage>
</organism>
<dbReference type="Gene3D" id="1.25.40.10">
    <property type="entry name" value="Tetratricopeptide repeat domain"/>
    <property type="match status" value="3"/>
</dbReference>
<dbReference type="PROSITE" id="PS51375">
    <property type="entry name" value="PPR"/>
    <property type="match status" value="3"/>
</dbReference>
<dbReference type="PANTHER" id="PTHR47926:SF410">
    <property type="entry name" value="(WILD MALAYSIAN BANANA) HYPOTHETICAL PROTEIN"/>
    <property type="match status" value="1"/>
</dbReference>
<evidence type="ECO:0000256" key="2">
    <source>
        <dbReference type="PROSITE-ProRule" id="PRU00708"/>
    </source>
</evidence>
<dbReference type="NCBIfam" id="TIGR00756">
    <property type="entry name" value="PPR"/>
    <property type="match status" value="5"/>
</dbReference>
<dbReference type="Proteomes" id="UP000525078">
    <property type="component" value="Unassembled WGS sequence"/>
</dbReference>
<gene>
    <name evidence="3" type="ORF">F8388_020300</name>
</gene>
<dbReference type="GO" id="GO:0009451">
    <property type="term" value="P:RNA modification"/>
    <property type="evidence" value="ECO:0007669"/>
    <property type="project" value="InterPro"/>
</dbReference>
<proteinExistence type="predicted"/>
<reference evidence="3 4" key="1">
    <citation type="journal article" date="2020" name="bioRxiv">
        <title>Sequence and annotation of 42 cannabis genomes reveals extensive copy number variation in cannabinoid synthesis and pathogen resistance genes.</title>
        <authorList>
            <person name="Mckernan K.J."/>
            <person name="Helbert Y."/>
            <person name="Kane L.T."/>
            <person name="Ebling H."/>
            <person name="Zhang L."/>
            <person name="Liu B."/>
            <person name="Eaton Z."/>
            <person name="Mclaughlin S."/>
            <person name="Kingan S."/>
            <person name="Baybayan P."/>
            <person name="Concepcion G."/>
            <person name="Jordan M."/>
            <person name="Riva A."/>
            <person name="Barbazuk W."/>
            <person name="Harkins T."/>
        </authorList>
    </citation>
    <scope>NUCLEOTIDE SEQUENCE [LARGE SCALE GENOMIC DNA]</scope>
    <source>
        <strain evidence="4">cv. Jamaican Lion 4</strain>
        <tissue evidence="3">Leaf</tissue>
    </source>
</reference>
<dbReference type="Pfam" id="PF01535">
    <property type="entry name" value="PPR"/>
    <property type="match status" value="5"/>
</dbReference>
<dbReference type="InterPro" id="IPR002885">
    <property type="entry name" value="PPR_rpt"/>
</dbReference>
<dbReference type="PANTHER" id="PTHR47926">
    <property type="entry name" value="PENTATRICOPEPTIDE REPEAT-CONTAINING PROTEIN"/>
    <property type="match status" value="1"/>
</dbReference>
<evidence type="ECO:0000256" key="1">
    <source>
        <dbReference type="ARBA" id="ARBA00022737"/>
    </source>
</evidence>
<dbReference type="InterPro" id="IPR046960">
    <property type="entry name" value="PPR_At4g14850-like_plant"/>
</dbReference>
<feature type="repeat" description="PPR" evidence="2">
    <location>
        <begin position="170"/>
        <end position="205"/>
    </location>
</feature>
<comment type="caution">
    <text evidence="3">The sequence shown here is derived from an EMBL/GenBank/DDBJ whole genome shotgun (WGS) entry which is preliminary data.</text>
</comment>